<dbReference type="PANTHER" id="PTHR34979:SF1">
    <property type="entry name" value="INNER MEMBRANE PROTEIN YGAZ"/>
    <property type="match status" value="1"/>
</dbReference>
<dbReference type="InterPro" id="IPR011606">
    <property type="entry name" value="Brnchd-chn_aa_trnsp_permease"/>
</dbReference>
<evidence type="ECO:0000256" key="3">
    <source>
        <dbReference type="ARBA" id="ARBA00022448"/>
    </source>
</evidence>
<reference evidence="9 10" key="1">
    <citation type="journal article" date="2015" name="Genome Announc.">
        <title>Expanding the biotechnology potential of lactobacilli through comparative genomics of 213 strains and associated genera.</title>
        <authorList>
            <person name="Sun Z."/>
            <person name="Harris H.M."/>
            <person name="McCann A."/>
            <person name="Guo C."/>
            <person name="Argimon S."/>
            <person name="Zhang W."/>
            <person name="Yang X."/>
            <person name="Jeffery I.B."/>
            <person name="Cooney J.C."/>
            <person name="Kagawa T.F."/>
            <person name="Liu W."/>
            <person name="Song Y."/>
            <person name="Salvetti E."/>
            <person name="Wrobel A."/>
            <person name="Rasinkangas P."/>
            <person name="Parkhill J."/>
            <person name="Rea M.C."/>
            <person name="O'Sullivan O."/>
            <person name="Ritari J."/>
            <person name="Douillard F.P."/>
            <person name="Paul Ross R."/>
            <person name="Yang R."/>
            <person name="Briner A.E."/>
            <person name="Felis G.E."/>
            <person name="de Vos W.M."/>
            <person name="Barrangou R."/>
            <person name="Klaenhammer T.R."/>
            <person name="Caufield P.W."/>
            <person name="Cui Y."/>
            <person name="Zhang H."/>
            <person name="O'Toole P.W."/>
        </authorList>
    </citation>
    <scope>NUCLEOTIDE SEQUENCE [LARGE SCALE GENOMIC DNA]</scope>
    <source>
        <strain evidence="9 10">DSM 16230</strain>
    </source>
</reference>
<feature type="transmembrane region" description="Helical" evidence="8">
    <location>
        <begin position="189"/>
        <end position="207"/>
    </location>
</feature>
<evidence type="ECO:0000256" key="4">
    <source>
        <dbReference type="ARBA" id="ARBA00022475"/>
    </source>
</evidence>
<keyword evidence="10" id="KW-1185">Reference proteome</keyword>
<dbReference type="Pfam" id="PF03591">
    <property type="entry name" value="AzlC"/>
    <property type="match status" value="1"/>
</dbReference>
<dbReference type="PATRIC" id="fig|1423801.4.peg.702"/>
<keyword evidence="6 8" id="KW-1133">Transmembrane helix</keyword>
<dbReference type="AlphaFoldDB" id="A0A0R1UZU8"/>
<keyword evidence="4" id="KW-1003">Cell membrane</keyword>
<dbReference type="RefSeq" id="WP_056960797.1">
    <property type="nucleotide sequence ID" value="NZ_AZFQ01000036.1"/>
</dbReference>
<evidence type="ECO:0000313" key="10">
    <source>
        <dbReference type="Proteomes" id="UP000051166"/>
    </source>
</evidence>
<evidence type="ECO:0000256" key="8">
    <source>
        <dbReference type="SAM" id="Phobius"/>
    </source>
</evidence>
<proteinExistence type="inferred from homology"/>
<organism evidence="9 10">
    <name type="scientific">Liquorilactobacillus satsumensis DSM 16230 = JCM 12392</name>
    <dbReference type="NCBI Taxonomy" id="1423801"/>
    <lineage>
        <taxon>Bacteria</taxon>
        <taxon>Bacillati</taxon>
        <taxon>Bacillota</taxon>
        <taxon>Bacilli</taxon>
        <taxon>Lactobacillales</taxon>
        <taxon>Lactobacillaceae</taxon>
        <taxon>Liquorilactobacillus</taxon>
    </lineage>
</organism>
<feature type="transmembrane region" description="Helical" evidence="8">
    <location>
        <begin position="165"/>
        <end position="183"/>
    </location>
</feature>
<dbReference type="GO" id="GO:0005886">
    <property type="term" value="C:plasma membrane"/>
    <property type="evidence" value="ECO:0007669"/>
    <property type="project" value="UniProtKB-SubCell"/>
</dbReference>
<keyword evidence="3" id="KW-0813">Transport</keyword>
<sequence length="235" mass="25407">MNAQLTPKAAFQETLPTVFGYLGIGIAFGVVGQAAGLSTLEILLMSLLTYGGSVQFVIISMLLGHSALLPMLLSTFLINSRMILMSMTIAPYFKNESLFKNLWIGSLLTDETFALGMNKTNSTAGQLNFAWFNTSNLIAYFAWAVASLLGAFLGNFVASPQELGLDFALVAMFIGLLYLQIISDQVLQVSLQLAVVTFVLVLTYLGLIFIPANILILVITLLGCGFGVIIKHAFF</sequence>
<comment type="caution">
    <text evidence="9">The sequence shown here is derived from an EMBL/GenBank/DDBJ whole genome shotgun (WGS) entry which is preliminary data.</text>
</comment>
<dbReference type="OrthoDB" id="3177005at2"/>
<evidence type="ECO:0000256" key="7">
    <source>
        <dbReference type="ARBA" id="ARBA00023136"/>
    </source>
</evidence>
<protein>
    <submittedName>
        <fullName evidence="9">AzlC family protein</fullName>
    </submittedName>
</protein>
<name>A0A0R1UZU8_9LACO</name>
<evidence type="ECO:0000256" key="2">
    <source>
        <dbReference type="ARBA" id="ARBA00010735"/>
    </source>
</evidence>
<keyword evidence="7 8" id="KW-0472">Membrane</keyword>
<dbReference type="STRING" id="1423801.FD50_GL000692"/>
<comment type="subcellular location">
    <subcellularLocation>
        <location evidence="1">Cell membrane</location>
        <topology evidence="1">Multi-pass membrane protein</topology>
    </subcellularLocation>
</comment>
<comment type="similarity">
    <text evidence="2">Belongs to the AzlC family.</text>
</comment>
<evidence type="ECO:0000256" key="5">
    <source>
        <dbReference type="ARBA" id="ARBA00022692"/>
    </source>
</evidence>
<feature type="transmembrane region" description="Helical" evidence="8">
    <location>
        <begin position="20"/>
        <end position="44"/>
    </location>
</feature>
<feature type="transmembrane region" description="Helical" evidence="8">
    <location>
        <begin position="137"/>
        <end position="158"/>
    </location>
</feature>
<dbReference type="EMBL" id="AZFQ01000036">
    <property type="protein sequence ID" value="KRL98879.1"/>
    <property type="molecule type" value="Genomic_DNA"/>
</dbReference>
<keyword evidence="5 8" id="KW-0812">Transmembrane</keyword>
<evidence type="ECO:0000256" key="1">
    <source>
        <dbReference type="ARBA" id="ARBA00004651"/>
    </source>
</evidence>
<gene>
    <name evidence="9" type="ORF">FD50_GL000692</name>
</gene>
<feature type="transmembrane region" description="Helical" evidence="8">
    <location>
        <begin position="56"/>
        <end position="78"/>
    </location>
</feature>
<dbReference type="GO" id="GO:1903785">
    <property type="term" value="P:L-valine transmembrane transport"/>
    <property type="evidence" value="ECO:0007669"/>
    <property type="project" value="TreeGrafter"/>
</dbReference>
<evidence type="ECO:0000256" key="6">
    <source>
        <dbReference type="ARBA" id="ARBA00022989"/>
    </source>
</evidence>
<accession>A0A0R1UZU8</accession>
<feature type="transmembrane region" description="Helical" evidence="8">
    <location>
        <begin position="214"/>
        <end position="234"/>
    </location>
</feature>
<dbReference type="PANTHER" id="PTHR34979">
    <property type="entry name" value="INNER MEMBRANE PROTEIN YGAZ"/>
    <property type="match status" value="1"/>
</dbReference>
<evidence type="ECO:0000313" key="9">
    <source>
        <dbReference type="EMBL" id="KRL98879.1"/>
    </source>
</evidence>
<dbReference type="Proteomes" id="UP000051166">
    <property type="component" value="Unassembled WGS sequence"/>
</dbReference>
<dbReference type="GeneID" id="98308117"/>